<dbReference type="GO" id="GO:0008168">
    <property type="term" value="F:methyltransferase activity"/>
    <property type="evidence" value="ECO:0007669"/>
    <property type="project" value="UniProtKB-UniRule"/>
</dbReference>
<evidence type="ECO:0000313" key="5">
    <source>
        <dbReference type="EMBL" id="MBO1900733.1"/>
    </source>
</evidence>
<feature type="binding site" evidence="3">
    <location>
        <position position="289"/>
    </location>
    <ligand>
        <name>Zn(2+)</name>
        <dbReference type="ChEBI" id="CHEBI:29105"/>
    </ligand>
</feature>
<dbReference type="InterPro" id="IPR003726">
    <property type="entry name" value="HCY_dom"/>
</dbReference>
<keyword evidence="3" id="KW-0862">Zinc</keyword>
<proteinExistence type="predicted"/>
<keyword evidence="3" id="KW-0479">Metal-binding</keyword>
<sequence>MGPEVQPPVALADGGIETALIDRLGQELPEFAAFALLDTAPGRLALREYYLPFLEIAARERRPIVLDTPTWRANPDWVRRLGYAPGRVESANREAVRLLQDLIVERGIVSDSVVNGCVGPRYDDFDAAQRADPAAWQAYHSRQISALAEAGADRITSVTTLDAAEGIGVVRAAVEHGLPAAVSFTVDADGRLADGTELIDGIAAVDEATDGAALGFLVNCAHAVEVRTAATEGSDARRAANLLARIIGLRLNAARRGDDGPGDPPGEFARRVVALTGQLPSVRLLGGCCGTDAPHIAALARELAAEETSER</sequence>
<keyword evidence="1 3" id="KW-0489">Methyltransferase</keyword>
<protein>
    <submittedName>
        <fullName evidence="5">Homocysteine S-methyltransferase family protein</fullName>
    </submittedName>
</protein>
<evidence type="ECO:0000313" key="6">
    <source>
        <dbReference type="Proteomes" id="UP000664382"/>
    </source>
</evidence>
<name>A0A939SAT6_9MICO</name>
<comment type="cofactor">
    <cofactor evidence="3">
        <name>Zn(2+)</name>
        <dbReference type="ChEBI" id="CHEBI:29105"/>
    </cofactor>
</comment>
<dbReference type="Proteomes" id="UP000664382">
    <property type="component" value="Unassembled WGS sequence"/>
</dbReference>
<evidence type="ECO:0000256" key="1">
    <source>
        <dbReference type="ARBA" id="ARBA00022603"/>
    </source>
</evidence>
<dbReference type="Gene3D" id="3.20.20.330">
    <property type="entry name" value="Homocysteine-binding-like domain"/>
    <property type="match status" value="1"/>
</dbReference>
<gene>
    <name evidence="5" type="ORF">J4H92_02070</name>
</gene>
<feature type="binding site" evidence="3">
    <location>
        <position position="220"/>
    </location>
    <ligand>
        <name>Zn(2+)</name>
        <dbReference type="ChEBI" id="CHEBI:29105"/>
    </ligand>
</feature>
<dbReference type="PROSITE" id="PS50970">
    <property type="entry name" value="HCY"/>
    <property type="match status" value="1"/>
</dbReference>
<dbReference type="InterPro" id="IPR036589">
    <property type="entry name" value="HCY_dom_sf"/>
</dbReference>
<evidence type="ECO:0000256" key="2">
    <source>
        <dbReference type="ARBA" id="ARBA00022679"/>
    </source>
</evidence>
<dbReference type="PANTHER" id="PTHR11103">
    <property type="entry name" value="SLR1189 PROTEIN"/>
    <property type="match status" value="1"/>
</dbReference>
<feature type="domain" description="Hcy-binding" evidence="4">
    <location>
        <begin position="1"/>
        <end position="303"/>
    </location>
</feature>
<evidence type="ECO:0000259" key="4">
    <source>
        <dbReference type="PROSITE" id="PS50970"/>
    </source>
</evidence>
<keyword evidence="2 3" id="KW-0808">Transferase</keyword>
<dbReference type="GO" id="GO:0046872">
    <property type="term" value="F:metal ion binding"/>
    <property type="evidence" value="ECO:0007669"/>
    <property type="project" value="UniProtKB-KW"/>
</dbReference>
<dbReference type="EMBL" id="JAGDYM010000003">
    <property type="protein sequence ID" value="MBO1900733.1"/>
    <property type="molecule type" value="Genomic_DNA"/>
</dbReference>
<evidence type="ECO:0000256" key="3">
    <source>
        <dbReference type="PROSITE-ProRule" id="PRU00333"/>
    </source>
</evidence>
<dbReference type="SUPFAM" id="SSF82282">
    <property type="entry name" value="Homocysteine S-methyltransferase"/>
    <property type="match status" value="1"/>
</dbReference>
<organism evidence="5 6">
    <name type="scientific">Leucobacter weissii</name>
    <dbReference type="NCBI Taxonomy" id="1983706"/>
    <lineage>
        <taxon>Bacteria</taxon>
        <taxon>Bacillati</taxon>
        <taxon>Actinomycetota</taxon>
        <taxon>Actinomycetes</taxon>
        <taxon>Micrococcales</taxon>
        <taxon>Microbacteriaceae</taxon>
        <taxon>Leucobacter</taxon>
    </lineage>
</organism>
<dbReference type="AlphaFoldDB" id="A0A939SAT6"/>
<keyword evidence="6" id="KW-1185">Reference proteome</keyword>
<reference evidence="5" key="1">
    <citation type="submission" date="2021-03" db="EMBL/GenBank/DDBJ databases">
        <title>Leucobacter chromiisoli sp. nov., isolated from chromium-containing soil of chemical plant.</title>
        <authorList>
            <person name="Xu Z."/>
        </authorList>
    </citation>
    <scope>NUCLEOTIDE SEQUENCE</scope>
    <source>
        <strain evidence="5">S27</strain>
    </source>
</reference>
<dbReference type="RefSeq" id="WP_208095400.1">
    <property type="nucleotide sequence ID" value="NZ_JAGDYM010000003.1"/>
</dbReference>
<accession>A0A939SAT6</accession>
<dbReference type="GO" id="GO:0032259">
    <property type="term" value="P:methylation"/>
    <property type="evidence" value="ECO:0007669"/>
    <property type="project" value="UniProtKB-KW"/>
</dbReference>
<dbReference type="PANTHER" id="PTHR11103:SF18">
    <property type="entry name" value="SLR1189 PROTEIN"/>
    <property type="match status" value="1"/>
</dbReference>
<comment type="caution">
    <text evidence="5">The sequence shown here is derived from an EMBL/GenBank/DDBJ whole genome shotgun (WGS) entry which is preliminary data.</text>
</comment>
<dbReference type="Pfam" id="PF02574">
    <property type="entry name" value="S-methyl_trans"/>
    <property type="match status" value="1"/>
</dbReference>
<feature type="binding site" evidence="3">
    <location>
        <position position="288"/>
    </location>
    <ligand>
        <name>Zn(2+)</name>
        <dbReference type="ChEBI" id="CHEBI:29105"/>
    </ligand>
</feature>